<organism evidence="2 3">
    <name type="scientific">Oceanobacillus kimchii</name>
    <dbReference type="NCBI Taxonomy" id="746691"/>
    <lineage>
        <taxon>Bacteria</taxon>
        <taxon>Bacillati</taxon>
        <taxon>Bacillota</taxon>
        <taxon>Bacilli</taxon>
        <taxon>Bacillales</taxon>
        <taxon>Bacillaceae</taxon>
        <taxon>Oceanobacillus</taxon>
    </lineage>
</organism>
<evidence type="ECO:0000256" key="1">
    <source>
        <dbReference type="SAM" id="Phobius"/>
    </source>
</evidence>
<name>A0ABQ5THM7_9BACI</name>
<comment type="caution">
    <text evidence="2">The sequence shown here is derived from an EMBL/GenBank/DDBJ whole genome shotgun (WGS) entry which is preliminary data.</text>
</comment>
<dbReference type="SUPFAM" id="SSF103473">
    <property type="entry name" value="MFS general substrate transporter"/>
    <property type="match status" value="1"/>
</dbReference>
<feature type="transmembrane region" description="Helical" evidence="1">
    <location>
        <begin position="180"/>
        <end position="199"/>
    </location>
</feature>
<keyword evidence="3" id="KW-1185">Reference proteome</keyword>
<dbReference type="Proteomes" id="UP001275436">
    <property type="component" value="Unassembled WGS sequence"/>
</dbReference>
<feature type="transmembrane region" description="Helical" evidence="1">
    <location>
        <begin position="72"/>
        <end position="94"/>
    </location>
</feature>
<protein>
    <recommendedName>
        <fullName evidence="4">DUF443 family protein</fullName>
    </recommendedName>
</protein>
<dbReference type="InterPro" id="IPR036259">
    <property type="entry name" value="MFS_trans_sf"/>
</dbReference>
<gene>
    <name evidence="2" type="ORF">MACH08_15600</name>
</gene>
<proteinExistence type="predicted"/>
<evidence type="ECO:0000313" key="3">
    <source>
        <dbReference type="Proteomes" id="UP001275436"/>
    </source>
</evidence>
<feature type="transmembrane region" description="Helical" evidence="1">
    <location>
        <begin position="100"/>
        <end position="121"/>
    </location>
</feature>
<dbReference type="EMBL" id="BSKO01000001">
    <property type="protein sequence ID" value="GLO65776.1"/>
    <property type="molecule type" value="Genomic_DNA"/>
</dbReference>
<dbReference type="RefSeq" id="WP_317957930.1">
    <property type="nucleotide sequence ID" value="NZ_BSKO01000001.1"/>
</dbReference>
<dbReference type="Pfam" id="PF04276">
    <property type="entry name" value="DUF443"/>
    <property type="match status" value="1"/>
</dbReference>
<keyword evidence="1" id="KW-1133">Transmembrane helix</keyword>
<accession>A0ABQ5THM7</accession>
<sequence length="217" mass="24898">MNCEVQHLDKNMRYRILIINGEHYILDMERSFWKIIFPFLFWMLPSTVFKVDDPDIVKQLKTEVKEKSAGSLAVSLGGIAYAIGILLAPIMGYFEIEISLLVNSILLILALILLAFLYFSISNKRKKKLESIIKLETLPKNVLRIRPNSTNLVFKLVAAYTFLLGFVLFLFSGFIYSRNIMLLIIASGLLFLLLLSNRVTVDQGHITVRFTDYEKVI</sequence>
<reference evidence="2 3" key="1">
    <citation type="submission" date="2023-02" db="EMBL/GenBank/DDBJ databases">
        <title>Oceanobacillus kimchii IFOP_LL358 isolated form Alexandrium catenella lab strain.</title>
        <authorList>
            <person name="Gajardo G."/>
            <person name="Ueki S."/>
            <person name="Maruyama F."/>
        </authorList>
    </citation>
    <scope>NUCLEOTIDE SEQUENCE [LARGE SCALE GENOMIC DNA]</scope>
    <source>
        <strain evidence="2 3">IFOP_LL358</strain>
    </source>
</reference>
<dbReference type="InterPro" id="IPR005915">
    <property type="entry name" value="Tandem_5TM"/>
</dbReference>
<keyword evidence="1" id="KW-0812">Transmembrane</keyword>
<evidence type="ECO:0008006" key="4">
    <source>
        <dbReference type="Google" id="ProtNLM"/>
    </source>
</evidence>
<dbReference type="NCBIfam" id="TIGR01218">
    <property type="entry name" value="Gpos_tandem_5TM"/>
    <property type="match status" value="1"/>
</dbReference>
<feature type="transmembrane region" description="Helical" evidence="1">
    <location>
        <begin position="152"/>
        <end position="174"/>
    </location>
</feature>
<keyword evidence="1" id="KW-0472">Membrane</keyword>
<evidence type="ECO:0000313" key="2">
    <source>
        <dbReference type="EMBL" id="GLO65776.1"/>
    </source>
</evidence>